<dbReference type="InterPro" id="IPR027417">
    <property type="entry name" value="P-loop_NTPase"/>
</dbReference>
<proteinExistence type="predicted"/>
<dbReference type="Gene3D" id="3.40.50.300">
    <property type="entry name" value="P-loop containing nucleotide triphosphate hydrolases"/>
    <property type="match status" value="1"/>
</dbReference>
<evidence type="ECO:0000313" key="1">
    <source>
        <dbReference type="EMBL" id="GJJ11459.1"/>
    </source>
</evidence>
<organism evidence="1 2">
    <name type="scientific">Clathrus columnatus</name>
    <dbReference type="NCBI Taxonomy" id="1419009"/>
    <lineage>
        <taxon>Eukaryota</taxon>
        <taxon>Fungi</taxon>
        <taxon>Dikarya</taxon>
        <taxon>Basidiomycota</taxon>
        <taxon>Agaricomycotina</taxon>
        <taxon>Agaricomycetes</taxon>
        <taxon>Phallomycetidae</taxon>
        <taxon>Phallales</taxon>
        <taxon>Clathraceae</taxon>
        <taxon>Clathrus</taxon>
    </lineage>
</organism>
<dbReference type="AlphaFoldDB" id="A0AAV5AA24"/>
<reference evidence="1" key="1">
    <citation type="submission" date="2021-10" db="EMBL/GenBank/DDBJ databases">
        <title>De novo Genome Assembly of Clathrus columnatus (Basidiomycota, Fungi) Using Illumina and Nanopore Sequence Data.</title>
        <authorList>
            <person name="Ogiso-Tanaka E."/>
            <person name="Itagaki H."/>
            <person name="Hosoya T."/>
            <person name="Hosaka K."/>
        </authorList>
    </citation>
    <scope>NUCLEOTIDE SEQUENCE</scope>
    <source>
        <strain evidence="1">MO-923</strain>
    </source>
</reference>
<dbReference type="PANTHER" id="PTHR46498">
    <property type="entry name" value="GTP-BINDING PROTEIN 8"/>
    <property type="match status" value="1"/>
</dbReference>
<keyword evidence="2" id="KW-1185">Reference proteome</keyword>
<comment type="caution">
    <text evidence="1">The sequence shown here is derived from an EMBL/GenBank/DDBJ whole genome shotgun (WGS) entry which is preliminary data.</text>
</comment>
<dbReference type="InterPro" id="IPR052279">
    <property type="entry name" value="EngB_GTPase"/>
</dbReference>
<dbReference type="Proteomes" id="UP001050691">
    <property type="component" value="Unassembled WGS sequence"/>
</dbReference>
<dbReference type="PANTHER" id="PTHR46498:SF1">
    <property type="entry name" value="GTP-BINDING PROTEIN 8"/>
    <property type="match status" value="1"/>
</dbReference>
<evidence type="ECO:0000313" key="2">
    <source>
        <dbReference type="Proteomes" id="UP001050691"/>
    </source>
</evidence>
<dbReference type="GO" id="GO:0005739">
    <property type="term" value="C:mitochondrion"/>
    <property type="evidence" value="ECO:0007669"/>
    <property type="project" value="TreeGrafter"/>
</dbReference>
<dbReference type="SUPFAM" id="SSF52540">
    <property type="entry name" value="P-loop containing nucleoside triphosphate hydrolases"/>
    <property type="match status" value="1"/>
</dbReference>
<sequence>MASALYNVSASTVPLQVLRTTRIIHEAANKWFIPSYSSIKFLTSAPTIESIPDLHPSTPEGRTQALNFFGLKRLRSTSPGHDLVLVDAPGYGERGRPEWGVLFDHYIRTRDTLRCIYLLINAQHGLTEHDKMMLRFLDLESKSRTFNIQPIVTKTDRIQVPKLTQTCNQVRDVILDLAPRCLPLIYSTAGSRDKRRYGRIEIRSSILEQCHVLDKK</sequence>
<protein>
    <recommendedName>
        <fullName evidence="3">EngB-type G domain-containing protein</fullName>
    </recommendedName>
</protein>
<evidence type="ECO:0008006" key="3">
    <source>
        <dbReference type="Google" id="ProtNLM"/>
    </source>
</evidence>
<gene>
    <name evidence="1" type="ORF">Clacol_005692</name>
</gene>
<name>A0AAV5AA24_9AGAM</name>
<dbReference type="EMBL" id="BPWL01000006">
    <property type="protein sequence ID" value="GJJ11459.1"/>
    <property type="molecule type" value="Genomic_DNA"/>
</dbReference>
<accession>A0AAV5AA24</accession>